<dbReference type="Pfam" id="PF00481">
    <property type="entry name" value="PP2C"/>
    <property type="match status" value="1"/>
</dbReference>
<dbReference type="InterPro" id="IPR015655">
    <property type="entry name" value="PP2C"/>
</dbReference>
<name>A0A8D0AQ35_SANLU</name>
<dbReference type="GO" id="GO:0004741">
    <property type="term" value="F:[pyruvate dehydrogenase (acetyl-transferring)]-phosphatase activity"/>
    <property type="evidence" value="ECO:0007669"/>
    <property type="project" value="TreeGrafter"/>
</dbReference>
<dbReference type="Proteomes" id="UP000694568">
    <property type="component" value="Unplaced"/>
</dbReference>
<dbReference type="PROSITE" id="PS51746">
    <property type="entry name" value="PPM_2"/>
    <property type="match status" value="1"/>
</dbReference>
<dbReference type="CDD" id="cd00143">
    <property type="entry name" value="PP2Cc"/>
    <property type="match status" value="1"/>
</dbReference>
<keyword evidence="4" id="KW-1185">Reference proteome</keyword>
<dbReference type="Ensembl" id="ENSSLUT00000060010.1">
    <property type="protein sequence ID" value="ENSSLUP00000058331.1"/>
    <property type="gene ID" value="ENSSLUG00000025034.1"/>
</dbReference>
<reference evidence="3" key="2">
    <citation type="submission" date="2025-09" db="UniProtKB">
        <authorList>
            <consortium name="Ensembl"/>
        </authorList>
    </citation>
    <scope>IDENTIFICATION</scope>
</reference>
<dbReference type="InterPro" id="IPR001932">
    <property type="entry name" value="PPM-type_phosphatase-like_dom"/>
</dbReference>
<feature type="region of interest" description="Disordered" evidence="1">
    <location>
        <begin position="225"/>
        <end position="244"/>
    </location>
</feature>
<organism evidence="3 4">
    <name type="scientific">Sander lucioperca</name>
    <name type="common">Pike-perch</name>
    <name type="synonym">Perca lucioperca</name>
    <dbReference type="NCBI Taxonomy" id="283035"/>
    <lineage>
        <taxon>Eukaryota</taxon>
        <taxon>Metazoa</taxon>
        <taxon>Chordata</taxon>
        <taxon>Craniata</taxon>
        <taxon>Vertebrata</taxon>
        <taxon>Euteleostomi</taxon>
        <taxon>Actinopterygii</taxon>
        <taxon>Neopterygii</taxon>
        <taxon>Teleostei</taxon>
        <taxon>Neoteleostei</taxon>
        <taxon>Acanthomorphata</taxon>
        <taxon>Eupercaria</taxon>
        <taxon>Perciformes</taxon>
        <taxon>Percoidei</taxon>
        <taxon>Percidae</taxon>
        <taxon>Luciopercinae</taxon>
        <taxon>Sander</taxon>
    </lineage>
</organism>
<proteinExistence type="predicted"/>
<dbReference type="PANTHER" id="PTHR13832:SF838">
    <property type="entry name" value="PROTEIN PHOSPHATASE 1H"/>
    <property type="match status" value="1"/>
</dbReference>
<evidence type="ECO:0000259" key="2">
    <source>
        <dbReference type="PROSITE" id="PS51746"/>
    </source>
</evidence>
<accession>A0A8D0AQ35</accession>
<dbReference type="GeneTree" id="ENSGT00940000165017"/>
<dbReference type="InterPro" id="IPR036457">
    <property type="entry name" value="PPM-type-like_dom_sf"/>
</dbReference>
<sequence>MLTRVKSAVAGFMGGIMSGGNSGGVGNTGSELPLKFPYMRPEFLGLSLDEIECSADHIARPILILKETRRLPWATGYAEVINAGKSALNEDQACCEVVVARRRPMSYCPPSTPSKTPTAKRRNSLPNGEGLGSLNVCMSHHEDSEGLVFHYWALFDGHAGSGAAVVASRLLQHHIACQLQAVIEILRNVASLPPTVLGEEPDNNPYLQGNTPGPHRALTRAASLRGASGAPGSPSNTPPPPRFFTEKKIQHESLVIGAIENAFKEMDAQIEKEKQVYNITGGCTALTVVYLLGKLYVGNAGDSRCVCLSSAEIITPQKEVGKRMLYRDFTMNGWAYKTINDEDLKFPLIYGEGKKARVLATIGVTRGLGDHDLKVHDSNIYIKPFLSCCPEVRVYNLQQYEHGADDVLVMGTDGLWDVLSNQEVAEAVTTFLANCDPDDLHRYTMAAQDLVMRARGVLRDRGWRITNERLGSGDDISAFIIPLMYGNRQP</sequence>
<dbReference type="Gene3D" id="3.60.40.10">
    <property type="entry name" value="PPM-type phosphatase domain"/>
    <property type="match status" value="1"/>
</dbReference>
<evidence type="ECO:0000313" key="4">
    <source>
        <dbReference type="Proteomes" id="UP000694568"/>
    </source>
</evidence>
<feature type="region of interest" description="Disordered" evidence="1">
    <location>
        <begin position="108"/>
        <end position="127"/>
    </location>
</feature>
<feature type="domain" description="PPM-type phosphatase" evidence="2">
    <location>
        <begin position="74"/>
        <end position="483"/>
    </location>
</feature>
<dbReference type="AlphaFoldDB" id="A0A8D0AQ35"/>
<feature type="compositionally biased region" description="Low complexity" evidence="1">
    <location>
        <begin position="225"/>
        <end position="235"/>
    </location>
</feature>
<reference evidence="3" key="1">
    <citation type="submission" date="2025-08" db="UniProtKB">
        <authorList>
            <consortium name="Ensembl"/>
        </authorList>
    </citation>
    <scope>IDENTIFICATION</scope>
</reference>
<protein>
    <submittedName>
        <fullName evidence="3">Protein phosphatase, Mg2+/Mn2+ dependent, 1H</fullName>
    </submittedName>
</protein>
<dbReference type="SUPFAM" id="SSF81606">
    <property type="entry name" value="PP2C-like"/>
    <property type="match status" value="1"/>
</dbReference>
<evidence type="ECO:0000256" key="1">
    <source>
        <dbReference type="SAM" id="MobiDB-lite"/>
    </source>
</evidence>
<dbReference type="GO" id="GO:0005739">
    <property type="term" value="C:mitochondrion"/>
    <property type="evidence" value="ECO:0007669"/>
    <property type="project" value="TreeGrafter"/>
</dbReference>
<dbReference type="PANTHER" id="PTHR13832">
    <property type="entry name" value="PROTEIN PHOSPHATASE 2C"/>
    <property type="match status" value="1"/>
</dbReference>
<gene>
    <name evidence="3" type="primary">LOC116039789</name>
</gene>
<dbReference type="SMART" id="SM00332">
    <property type="entry name" value="PP2Cc"/>
    <property type="match status" value="1"/>
</dbReference>
<evidence type="ECO:0000313" key="3">
    <source>
        <dbReference type="Ensembl" id="ENSSLUP00000058331.1"/>
    </source>
</evidence>